<accession>A0A418MFM6</accession>
<proteinExistence type="predicted"/>
<dbReference type="EMBL" id="QXED01000002">
    <property type="protein sequence ID" value="RIV25592.1"/>
    <property type="molecule type" value="Genomic_DNA"/>
</dbReference>
<sequence length="77" mass="9158">MKLSETILIALAVGSLLLWILEVRRTSFAESYWILMVCLAFLFSFQFIRNRRLEREKVVSPTIKPMQADRNRKKKKK</sequence>
<evidence type="ECO:0000313" key="3">
    <source>
        <dbReference type="Proteomes" id="UP000283523"/>
    </source>
</evidence>
<dbReference type="Proteomes" id="UP000283523">
    <property type="component" value="Unassembled WGS sequence"/>
</dbReference>
<evidence type="ECO:0000256" key="1">
    <source>
        <dbReference type="SAM" id="Phobius"/>
    </source>
</evidence>
<dbReference type="AlphaFoldDB" id="A0A418MFM6"/>
<keyword evidence="3" id="KW-1185">Reference proteome</keyword>
<dbReference type="OrthoDB" id="964376at2"/>
<feature type="transmembrane region" description="Helical" evidence="1">
    <location>
        <begin position="7"/>
        <end position="25"/>
    </location>
</feature>
<organism evidence="2 3">
    <name type="scientific">Fibrisoma montanum</name>
    <dbReference type="NCBI Taxonomy" id="2305895"/>
    <lineage>
        <taxon>Bacteria</taxon>
        <taxon>Pseudomonadati</taxon>
        <taxon>Bacteroidota</taxon>
        <taxon>Cytophagia</taxon>
        <taxon>Cytophagales</taxon>
        <taxon>Spirosomataceae</taxon>
        <taxon>Fibrisoma</taxon>
    </lineage>
</organism>
<keyword evidence="1" id="KW-0472">Membrane</keyword>
<name>A0A418MFM6_9BACT</name>
<keyword evidence="1" id="KW-0812">Transmembrane</keyword>
<gene>
    <name evidence="2" type="ORF">DYU11_05890</name>
</gene>
<evidence type="ECO:0000313" key="2">
    <source>
        <dbReference type="EMBL" id="RIV25592.1"/>
    </source>
</evidence>
<comment type="caution">
    <text evidence="2">The sequence shown here is derived from an EMBL/GenBank/DDBJ whole genome shotgun (WGS) entry which is preliminary data.</text>
</comment>
<feature type="transmembrane region" description="Helical" evidence="1">
    <location>
        <begin position="31"/>
        <end position="48"/>
    </location>
</feature>
<keyword evidence="1" id="KW-1133">Transmembrane helix</keyword>
<protein>
    <submittedName>
        <fullName evidence="2">Uncharacterized protein</fullName>
    </submittedName>
</protein>
<reference evidence="2 3" key="1">
    <citation type="submission" date="2018-08" db="EMBL/GenBank/DDBJ databases">
        <title>Fibrisoma montanum sp. nov., isolated from Danxia mountain soil.</title>
        <authorList>
            <person name="Huang Y."/>
        </authorList>
    </citation>
    <scope>NUCLEOTIDE SEQUENCE [LARGE SCALE GENOMIC DNA]</scope>
    <source>
        <strain evidence="2 3">HYT19</strain>
    </source>
</reference>
<dbReference type="RefSeq" id="WP_119667474.1">
    <property type="nucleotide sequence ID" value="NZ_QXED01000002.1"/>
</dbReference>